<gene>
    <name evidence="2" type="ORF">EOD73_11120</name>
</gene>
<dbReference type="PANTHER" id="PTHR47829">
    <property type="entry name" value="HYDROLASE, PUTATIVE (AFU_ORTHOLOGUE AFUA_1G12880)-RELATED"/>
    <property type="match status" value="1"/>
</dbReference>
<dbReference type="GO" id="GO:0016740">
    <property type="term" value="F:transferase activity"/>
    <property type="evidence" value="ECO:0007669"/>
    <property type="project" value="UniProtKB-KW"/>
</dbReference>
<evidence type="ECO:0000313" key="3">
    <source>
        <dbReference type="Proteomes" id="UP000288587"/>
    </source>
</evidence>
<keyword evidence="3" id="KW-1185">Reference proteome</keyword>
<dbReference type="Proteomes" id="UP000288587">
    <property type="component" value="Unassembled WGS sequence"/>
</dbReference>
<dbReference type="Gene3D" id="3.90.1200.10">
    <property type="match status" value="1"/>
</dbReference>
<sequence>MIGGSIGDPPMSSFAGTRAADDTPWLNVPALEAWLQAHVAGFQGPLTVARFNGGQSNPTFQLITPPKAYVMRCKPGPVAQLLPTAHAIEREARVMTALAGSAVPVPRVHALCEDEALLGRAFYVMDYLDGEVHWDPRLKTHTPEQRGAIFDAMNATIAAIHTVDLDAAGLRDYGAPGNYYDRQLGRWTKQYRASCAHAPAIDAMERLIEWLPANAPAPDTVLTRLVHGDYRLDNLVWTRDQAQVIGVLDWELSTLGDPLADFAYHALAWVAPPGPMRGLAGVDLAAQGIPALRDYCARYEARTGLQVGQRWNFYFAYNLFRLAAIMQGVAARAAQGIASSQQAVAQGALAPQVAQLGWHLAQQGIAL</sequence>
<dbReference type="CDD" id="cd05154">
    <property type="entry name" value="ACAD10_11_N-like"/>
    <property type="match status" value="1"/>
</dbReference>
<dbReference type="AlphaFoldDB" id="A0A437LI53"/>
<dbReference type="InterPro" id="IPR011009">
    <property type="entry name" value="Kinase-like_dom_sf"/>
</dbReference>
<evidence type="ECO:0000259" key="1">
    <source>
        <dbReference type="Pfam" id="PF01636"/>
    </source>
</evidence>
<dbReference type="InterPro" id="IPR041726">
    <property type="entry name" value="ACAD10_11_N"/>
</dbReference>
<dbReference type="InterPro" id="IPR052898">
    <property type="entry name" value="ACAD10-like"/>
</dbReference>
<protein>
    <submittedName>
        <fullName evidence="2">Phosphotransferase family protein</fullName>
    </submittedName>
</protein>
<reference evidence="2 3" key="1">
    <citation type="submission" date="2019-01" db="EMBL/GenBank/DDBJ databases">
        <authorList>
            <person name="Chen W.-M."/>
        </authorList>
    </citation>
    <scope>NUCLEOTIDE SEQUENCE [LARGE SCALE GENOMIC DNA]</scope>
    <source>
        <strain evidence="2 3">CCP-18</strain>
    </source>
</reference>
<dbReference type="InterPro" id="IPR002575">
    <property type="entry name" value="Aminoglycoside_PTrfase"/>
</dbReference>
<dbReference type="PANTHER" id="PTHR47829:SF3">
    <property type="entry name" value="AMINOGLYCOSIDE PHOSPHOTRANSFERASE DOMAIN-CONTAINING PROTEIN"/>
    <property type="match status" value="1"/>
</dbReference>
<accession>A0A437LI53</accession>
<dbReference type="SUPFAM" id="SSF56112">
    <property type="entry name" value="Protein kinase-like (PK-like)"/>
    <property type="match status" value="1"/>
</dbReference>
<keyword evidence="2" id="KW-0808">Transferase</keyword>
<feature type="domain" description="Aminoglycoside phosphotransferase" evidence="1">
    <location>
        <begin position="48"/>
        <end position="292"/>
    </location>
</feature>
<organism evidence="2 3">
    <name type="scientific">Inhella crocodyli</name>
    <dbReference type="NCBI Taxonomy" id="2499851"/>
    <lineage>
        <taxon>Bacteria</taxon>
        <taxon>Pseudomonadati</taxon>
        <taxon>Pseudomonadota</taxon>
        <taxon>Betaproteobacteria</taxon>
        <taxon>Burkholderiales</taxon>
        <taxon>Sphaerotilaceae</taxon>
        <taxon>Inhella</taxon>
    </lineage>
</organism>
<dbReference type="EMBL" id="SACM01000003">
    <property type="protein sequence ID" value="RVT85077.1"/>
    <property type="molecule type" value="Genomic_DNA"/>
</dbReference>
<comment type="caution">
    <text evidence="2">The sequence shown here is derived from an EMBL/GenBank/DDBJ whole genome shotgun (WGS) entry which is preliminary data.</text>
</comment>
<dbReference type="Gene3D" id="3.30.200.20">
    <property type="entry name" value="Phosphorylase Kinase, domain 1"/>
    <property type="match status" value="1"/>
</dbReference>
<dbReference type="OrthoDB" id="3806873at2"/>
<name>A0A437LI53_9BURK</name>
<proteinExistence type="predicted"/>
<dbReference type="Pfam" id="PF01636">
    <property type="entry name" value="APH"/>
    <property type="match status" value="1"/>
</dbReference>
<evidence type="ECO:0000313" key="2">
    <source>
        <dbReference type="EMBL" id="RVT85077.1"/>
    </source>
</evidence>